<organism evidence="1 2">
    <name type="scientific">Citrus sinensis</name>
    <name type="common">Sweet orange</name>
    <name type="synonym">Citrus aurantium var. sinensis</name>
    <dbReference type="NCBI Taxonomy" id="2711"/>
    <lineage>
        <taxon>Eukaryota</taxon>
        <taxon>Viridiplantae</taxon>
        <taxon>Streptophyta</taxon>
        <taxon>Embryophyta</taxon>
        <taxon>Tracheophyta</taxon>
        <taxon>Spermatophyta</taxon>
        <taxon>Magnoliopsida</taxon>
        <taxon>eudicotyledons</taxon>
        <taxon>Gunneridae</taxon>
        <taxon>Pentapetalae</taxon>
        <taxon>rosids</taxon>
        <taxon>malvids</taxon>
        <taxon>Sapindales</taxon>
        <taxon>Rutaceae</taxon>
        <taxon>Aurantioideae</taxon>
        <taxon>Citrus</taxon>
    </lineage>
</organism>
<protein>
    <submittedName>
        <fullName evidence="1">Myosin-2</fullName>
    </submittedName>
</protein>
<name>A0ACB8NYE4_CITSI</name>
<comment type="caution">
    <text evidence="1">The sequence shown here is derived from an EMBL/GenBank/DDBJ whole genome shotgun (WGS) entry which is preliminary data.</text>
</comment>
<reference evidence="2" key="1">
    <citation type="journal article" date="2023" name="Hortic. Res.">
        <title>A chromosome-level phased genome enabling allele-level studies in sweet orange: a case study on citrus Huanglongbing tolerance.</title>
        <authorList>
            <person name="Wu B."/>
            <person name="Yu Q."/>
            <person name="Deng Z."/>
            <person name="Duan Y."/>
            <person name="Luo F."/>
            <person name="Gmitter F. Jr."/>
        </authorList>
    </citation>
    <scope>NUCLEOTIDE SEQUENCE [LARGE SCALE GENOMIC DNA]</scope>
    <source>
        <strain evidence="2">cv. Valencia</strain>
    </source>
</reference>
<evidence type="ECO:0000313" key="2">
    <source>
        <dbReference type="Proteomes" id="UP000829398"/>
    </source>
</evidence>
<sequence length="1195" mass="135232">MMLSASPSMVARSSLEEMLESLRRRDECERPKDLPPALPARPTSRARLPSARKSLPTDFKVGEENGAKASMESAEKRSSLNGKEDGKRKEKEWGAKRNNSFGSKKLRKEQTVVDLPYDGGVMLDEEKVNEVLEVNEMKSAKSGEVEWEDNLGYFIKKKLRVWCRLEDGKWESGMIQSTSGDEAFVLLSNGNVVKVSTGELLPANPDILEGVDDLIQLSYLNEPSVLNNIQYRYSRDMIYSKAGPVLIAVNPFKAVPIYGNKFITAYRQKVMDSPHVYAIADTAYNEMMGDGVNQSIIISGESGAGKTETAKFAMQYLAALGGGSEGIEYEILQTNHILEAFGNAKTSRNDNSSRFSRVVQLAAGERSYHIFYQLCAGAPSFLKERLNLKVANDYNYLNQSECLTIDGVDDAQNFHNLMEALDIVLIRKEDREQTFAMLAAVLWLGNISFQVIDNENHVEVIADEAVTTAAMLMGCSSDELMLALSTHKIQAGKDSIAKKLTLQQAIDSRDALAKFIYGSLFDWIVEQINKSLEVGKQCTGRSINILDIYGFESFKKNSFEQFCINYANERLQQHFNRHLFKLEQEEYELDGVDWTRVEFEDNEECLNLIEKKPLGVLSLLDEESNFPKATDLTFANKLKQHLGSNSCFKGERGRAFSIRHYAGEVPYDTNGFLEKNRDPLQTDIIQLLSSCTCQVLQLFASKMLKPSPKPAASSQPGALDTQKQSVGTKFKGQLFKLMHQLENTRPHFIRCIKPNSKQLPGIYEEDLVLQQFRCCGVLEIVRISRSGYPTRMRHQEFAGRYGVLLSEKQLSQDPLSISVAVLQQFNVLPEMYQVGYTKLYLRSGQLAALEDRRKQVLQAIIRLQKCFRGYQARSRFRELCNGVITLQSFARGENTRRRHASLGKSCSAVVPEIRDEQLREIICLQSAIRGWLVRKQLKMHKLKQSNPVNAKVKRRSGRKSSDMKDVPQEQVQALPTALAELQRRVLKAEATLGQKEEENAALREQLQQYDAKWLEYEAKMKSMEEMWQKQMASLQMSLAAARKSLASDNTPGEPGRLDASTSPHLYDSEDTMSMGSRTPGGSTPMKFLNIVPDAGSGRESNGSLTAVNHLTKEFEQRRQNFDDDAKALIEIKTTQPASTVHPDVELRKLKMRFETWKKDYKTRLREAKVRLNKLGQSEVEKTRRKWWEKISSRVQ</sequence>
<dbReference type="Proteomes" id="UP000829398">
    <property type="component" value="Chromosome 1"/>
</dbReference>
<keyword evidence="2" id="KW-1185">Reference proteome</keyword>
<dbReference type="EMBL" id="CM039170">
    <property type="protein sequence ID" value="KAH9802868.1"/>
    <property type="molecule type" value="Genomic_DNA"/>
</dbReference>
<accession>A0ACB8NYE4</accession>
<gene>
    <name evidence="1" type="ORF">KPL71_001558</name>
</gene>
<proteinExistence type="predicted"/>
<evidence type="ECO:0000313" key="1">
    <source>
        <dbReference type="EMBL" id="KAH9802868.1"/>
    </source>
</evidence>